<evidence type="ECO:0000313" key="1">
    <source>
        <dbReference type="EMBL" id="KAF9059060.1"/>
    </source>
</evidence>
<sequence>GHQYNCYPQKNHAICIYTHLQIWMMFNEMHILQRKYEPDDFIFPTINANGVSVQSRLPITPKAVQKMISEFTHCAGLIGAFTTHCF</sequence>
<reference evidence="1" key="1">
    <citation type="submission" date="2020-11" db="EMBL/GenBank/DDBJ databases">
        <authorList>
            <consortium name="DOE Joint Genome Institute"/>
            <person name="Ahrendt S."/>
            <person name="Riley R."/>
            <person name="Andreopoulos W."/>
            <person name="Labutti K."/>
            <person name="Pangilinan J."/>
            <person name="Ruiz-Duenas F.J."/>
            <person name="Barrasa J.M."/>
            <person name="Sanchez-Garcia M."/>
            <person name="Camarero S."/>
            <person name="Miyauchi S."/>
            <person name="Serrano A."/>
            <person name="Linde D."/>
            <person name="Babiker R."/>
            <person name="Drula E."/>
            <person name="Ayuso-Fernandez I."/>
            <person name="Pacheco R."/>
            <person name="Padilla G."/>
            <person name="Ferreira P."/>
            <person name="Barriuso J."/>
            <person name="Kellner H."/>
            <person name="Castanera R."/>
            <person name="Alfaro M."/>
            <person name="Ramirez L."/>
            <person name="Pisabarro A.G."/>
            <person name="Kuo A."/>
            <person name="Tritt A."/>
            <person name="Lipzen A."/>
            <person name="He G."/>
            <person name="Yan M."/>
            <person name="Ng V."/>
            <person name="Cullen D."/>
            <person name="Martin F."/>
            <person name="Rosso M.-N."/>
            <person name="Henrissat B."/>
            <person name="Hibbett D."/>
            <person name="Martinez A.T."/>
            <person name="Grigoriev I.V."/>
        </authorList>
    </citation>
    <scope>NUCLEOTIDE SEQUENCE</scope>
    <source>
        <strain evidence="1">AH 40177</strain>
    </source>
</reference>
<feature type="non-terminal residue" evidence="1">
    <location>
        <position position="86"/>
    </location>
</feature>
<keyword evidence="2" id="KW-1185">Reference proteome</keyword>
<protein>
    <submittedName>
        <fullName evidence="1">Uncharacterized protein</fullName>
    </submittedName>
</protein>
<comment type="caution">
    <text evidence="1">The sequence shown here is derived from an EMBL/GenBank/DDBJ whole genome shotgun (WGS) entry which is preliminary data.</text>
</comment>
<evidence type="ECO:0000313" key="2">
    <source>
        <dbReference type="Proteomes" id="UP000772434"/>
    </source>
</evidence>
<dbReference type="OrthoDB" id="164951at2759"/>
<organism evidence="1 2">
    <name type="scientific">Rhodocollybia butyracea</name>
    <dbReference type="NCBI Taxonomy" id="206335"/>
    <lineage>
        <taxon>Eukaryota</taxon>
        <taxon>Fungi</taxon>
        <taxon>Dikarya</taxon>
        <taxon>Basidiomycota</taxon>
        <taxon>Agaricomycotina</taxon>
        <taxon>Agaricomycetes</taxon>
        <taxon>Agaricomycetidae</taxon>
        <taxon>Agaricales</taxon>
        <taxon>Marasmiineae</taxon>
        <taxon>Omphalotaceae</taxon>
        <taxon>Rhodocollybia</taxon>
    </lineage>
</organism>
<accession>A0A9P5PB62</accession>
<dbReference type="Proteomes" id="UP000772434">
    <property type="component" value="Unassembled WGS sequence"/>
</dbReference>
<proteinExistence type="predicted"/>
<gene>
    <name evidence="1" type="ORF">BDP27DRAFT_1192449</name>
</gene>
<dbReference type="EMBL" id="JADNRY010000329">
    <property type="protein sequence ID" value="KAF9059060.1"/>
    <property type="molecule type" value="Genomic_DNA"/>
</dbReference>
<feature type="non-terminal residue" evidence="1">
    <location>
        <position position="1"/>
    </location>
</feature>
<dbReference type="AlphaFoldDB" id="A0A9P5PB62"/>
<name>A0A9P5PB62_9AGAR</name>